<dbReference type="Gene3D" id="3.90.1150.10">
    <property type="entry name" value="Aspartate Aminotransferase, domain 1"/>
    <property type="match status" value="1"/>
</dbReference>
<evidence type="ECO:0000313" key="3">
    <source>
        <dbReference type="EMBL" id="SVB30258.1"/>
    </source>
</evidence>
<accession>A0A382CVT8</accession>
<dbReference type="EMBL" id="UINC01036382">
    <property type="protein sequence ID" value="SVB30258.1"/>
    <property type="molecule type" value="Genomic_DNA"/>
</dbReference>
<organism evidence="3">
    <name type="scientific">marine metagenome</name>
    <dbReference type="NCBI Taxonomy" id="408172"/>
    <lineage>
        <taxon>unclassified sequences</taxon>
        <taxon>metagenomes</taxon>
        <taxon>ecological metagenomes</taxon>
    </lineage>
</organism>
<feature type="domain" description="Aminotransferase class V" evidence="2">
    <location>
        <begin position="20"/>
        <end position="375"/>
    </location>
</feature>
<dbReference type="PANTHER" id="PTHR43092">
    <property type="entry name" value="L-CYSTEINE DESULFHYDRASE"/>
    <property type="match status" value="1"/>
</dbReference>
<keyword evidence="1" id="KW-0663">Pyridoxal phosphate</keyword>
<sequence>MFLLKNNLTFLNHGSFGACPNTVFKSYQDWQLKLENQPVAFLDQSRDFNQHMKNPRIQLAKELNVKANDLVGVVNATAGLNAVAQSISLKEGDEILTSDHEYGALEKTWEYVAKTKKAKIVEVKVPIPLLSENQFVEAFKNKINKKTKILFISHITSPTALVFPLKKLIKEANKRGIISIIDGAHAPGHIKLNISDLKADFYSGNCHKWMMAPKGAAFLWANKNNKNILEPLVISHGWLPNNYRKLQKGEFSNDRFIDNFEVQGTRDPSAWLAIPDAIKFIKNKKYAKAFNDSAKLAYETATRIAKLTKIPLLANQDFLAPQMISIPVPYCNVDNLKQKLLKKFNIEIPVIKWKNRCFVRISIQIYNSKNEANKLINALKLIFKI</sequence>
<dbReference type="InterPro" id="IPR000192">
    <property type="entry name" value="Aminotrans_V_dom"/>
</dbReference>
<dbReference type="Gene3D" id="3.40.640.10">
    <property type="entry name" value="Type I PLP-dependent aspartate aminotransferase-like (Major domain)"/>
    <property type="match status" value="1"/>
</dbReference>
<dbReference type="InterPro" id="IPR015421">
    <property type="entry name" value="PyrdxlP-dep_Trfase_major"/>
</dbReference>
<proteinExistence type="predicted"/>
<evidence type="ECO:0000259" key="2">
    <source>
        <dbReference type="Pfam" id="PF00266"/>
    </source>
</evidence>
<dbReference type="PANTHER" id="PTHR43092:SF2">
    <property type="entry name" value="HERCYNYLCYSTEINE SULFOXIDE LYASE"/>
    <property type="match status" value="1"/>
</dbReference>
<protein>
    <recommendedName>
        <fullName evidence="2">Aminotransferase class V domain-containing protein</fullName>
    </recommendedName>
</protein>
<dbReference type="PROSITE" id="PS51257">
    <property type="entry name" value="PROKAR_LIPOPROTEIN"/>
    <property type="match status" value="1"/>
</dbReference>
<gene>
    <name evidence="3" type="ORF">METZ01_LOCUS183112</name>
</gene>
<dbReference type="Pfam" id="PF00266">
    <property type="entry name" value="Aminotran_5"/>
    <property type="match status" value="1"/>
</dbReference>
<dbReference type="InterPro" id="IPR015424">
    <property type="entry name" value="PyrdxlP-dep_Trfase"/>
</dbReference>
<reference evidence="3" key="1">
    <citation type="submission" date="2018-05" db="EMBL/GenBank/DDBJ databases">
        <authorList>
            <person name="Lanie J.A."/>
            <person name="Ng W.-L."/>
            <person name="Kazmierczak K.M."/>
            <person name="Andrzejewski T.M."/>
            <person name="Davidsen T.M."/>
            <person name="Wayne K.J."/>
            <person name="Tettelin H."/>
            <person name="Glass J.I."/>
            <person name="Rusch D."/>
            <person name="Podicherti R."/>
            <person name="Tsui H.-C.T."/>
            <person name="Winkler M.E."/>
        </authorList>
    </citation>
    <scope>NUCLEOTIDE SEQUENCE</scope>
</reference>
<dbReference type="InterPro" id="IPR015422">
    <property type="entry name" value="PyrdxlP-dep_Trfase_small"/>
</dbReference>
<dbReference type="AlphaFoldDB" id="A0A382CVT8"/>
<evidence type="ECO:0000256" key="1">
    <source>
        <dbReference type="ARBA" id="ARBA00022898"/>
    </source>
</evidence>
<name>A0A382CVT8_9ZZZZ</name>
<dbReference type="SUPFAM" id="SSF53383">
    <property type="entry name" value="PLP-dependent transferases"/>
    <property type="match status" value="1"/>
</dbReference>